<sequence length="91" mass="10214">MLHRSHVPALGKSHLAHPLLANQQKQQIYQPGLRRLRQPAVPFGVVAWAIRNFKRFFLKSSSRSPPLFASAMSMSSRCPKPGGNSLDFEMT</sequence>
<evidence type="ECO:0000313" key="2">
    <source>
        <dbReference type="EMBL" id="TKR60980.1"/>
    </source>
</evidence>
<comment type="caution">
    <text evidence="2">The sequence shown here is derived from an EMBL/GenBank/DDBJ whole genome shotgun (WGS) entry which is preliminary data.</text>
</comment>
<protein>
    <submittedName>
        <fullName evidence="2">Uncharacterized protein</fullName>
    </submittedName>
</protein>
<proteinExistence type="predicted"/>
<feature type="region of interest" description="Disordered" evidence="1">
    <location>
        <begin position="71"/>
        <end position="91"/>
    </location>
</feature>
<reference evidence="2 3" key="1">
    <citation type="journal article" date="2015" name="Genome Biol.">
        <title>Comparative genomics of Steinernema reveals deeply conserved gene regulatory networks.</title>
        <authorList>
            <person name="Dillman A.R."/>
            <person name="Macchietto M."/>
            <person name="Porter C.F."/>
            <person name="Rogers A."/>
            <person name="Williams B."/>
            <person name="Antoshechkin I."/>
            <person name="Lee M.M."/>
            <person name="Goodwin Z."/>
            <person name="Lu X."/>
            <person name="Lewis E.E."/>
            <person name="Goodrich-Blair H."/>
            <person name="Stock S.P."/>
            <person name="Adams B.J."/>
            <person name="Sternberg P.W."/>
            <person name="Mortazavi A."/>
        </authorList>
    </citation>
    <scope>NUCLEOTIDE SEQUENCE [LARGE SCALE GENOMIC DNA]</scope>
    <source>
        <strain evidence="2 3">ALL</strain>
    </source>
</reference>
<dbReference type="AlphaFoldDB" id="A0A4U5LXN0"/>
<name>A0A4U5LXN0_STECR</name>
<evidence type="ECO:0000313" key="3">
    <source>
        <dbReference type="Proteomes" id="UP000298663"/>
    </source>
</evidence>
<accession>A0A4U5LXN0</accession>
<gene>
    <name evidence="2" type="ORF">L596_028155</name>
</gene>
<reference evidence="2 3" key="2">
    <citation type="journal article" date="2019" name="G3 (Bethesda)">
        <title>Hybrid Assembly of the Genome of the Entomopathogenic Nematode Steinernema carpocapsae Identifies the X-Chromosome.</title>
        <authorList>
            <person name="Serra L."/>
            <person name="Macchietto M."/>
            <person name="Macias-Munoz A."/>
            <person name="McGill C.J."/>
            <person name="Rodriguez I.M."/>
            <person name="Rodriguez B."/>
            <person name="Murad R."/>
            <person name="Mortazavi A."/>
        </authorList>
    </citation>
    <scope>NUCLEOTIDE SEQUENCE [LARGE SCALE GENOMIC DNA]</scope>
    <source>
        <strain evidence="2 3">ALL</strain>
    </source>
</reference>
<evidence type="ECO:0000256" key="1">
    <source>
        <dbReference type="SAM" id="MobiDB-lite"/>
    </source>
</evidence>
<dbReference type="Proteomes" id="UP000298663">
    <property type="component" value="Unassembled WGS sequence"/>
</dbReference>
<organism evidence="2 3">
    <name type="scientific">Steinernema carpocapsae</name>
    <name type="common">Entomopathogenic nematode</name>
    <dbReference type="NCBI Taxonomy" id="34508"/>
    <lineage>
        <taxon>Eukaryota</taxon>
        <taxon>Metazoa</taxon>
        <taxon>Ecdysozoa</taxon>
        <taxon>Nematoda</taxon>
        <taxon>Chromadorea</taxon>
        <taxon>Rhabditida</taxon>
        <taxon>Tylenchina</taxon>
        <taxon>Panagrolaimomorpha</taxon>
        <taxon>Strongyloidoidea</taxon>
        <taxon>Steinernematidae</taxon>
        <taxon>Steinernema</taxon>
    </lineage>
</organism>
<dbReference type="EMBL" id="AZBU02000011">
    <property type="protein sequence ID" value="TKR60980.1"/>
    <property type="molecule type" value="Genomic_DNA"/>
</dbReference>
<keyword evidence="3" id="KW-1185">Reference proteome</keyword>